<evidence type="ECO:0000313" key="4">
    <source>
        <dbReference type="Proteomes" id="UP001501752"/>
    </source>
</evidence>
<feature type="compositionally biased region" description="Polar residues" evidence="1">
    <location>
        <begin position="90"/>
        <end position="99"/>
    </location>
</feature>
<comment type="caution">
    <text evidence="3">The sequence shown here is derived from an EMBL/GenBank/DDBJ whole genome shotgun (WGS) entry which is preliminary data.</text>
</comment>
<name>A0ABP9E5F1_9ACTN</name>
<proteinExistence type="predicted"/>
<feature type="region of interest" description="Disordered" evidence="1">
    <location>
        <begin position="80"/>
        <end position="296"/>
    </location>
</feature>
<accession>A0ABP9E5F1</accession>
<feature type="transmembrane region" description="Helical" evidence="2">
    <location>
        <begin position="57"/>
        <end position="75"/>
    </location>
</feature>
<evidence type="ECO:0000313" key="3">
    <source>
        <dbReference type="EMBL" id="GAA4869755.1"/>
    </source>
</evidence>
<dbReference type="Proteomes" id="UP001501752">
    <property type="component" value="Unassembled WGS sequence"/>
</dbReference>
<feature type="compositionally biased region" description="Low complexity" evidence="1">
    <location>
        <begin position="201"/>
        <end position="211"/>
    </location>
</feature>
<feature type="compositionally biased region" description="Low complexity" evidence="1">
    <location>
        <begin position="132"/>
        <end position="151"/>
    </location>
</feature>
<feature type="compositionally biased region" description="Low complexity" evidence="1">
    <location>
        <begin position="1"/>
        <end position="16"/>
    </location>
</feature>
<sequence>MTDTPTVVEITTTPAPAATPPKPTNPPAAMPGIPLALAAANAAGTVASGALALGGPAALAVAGTTAAVLAAGGAVRRARNRTRGLRLHNPSGTGRTPTRGNALGRIPAARTGNSAGHGSAFGLGGPGASASRTAGRTPTHPAAHTPASAPGGRHRSASPGGVGPHPARHTTTSAGPARSRAHGHAEGTAPRRPGPARSIKSASQQSRSASRPGTVHDLRKPAGGSAVPAGRWPGLSPKKAAKIATRTDKRLAKGLARARKRAGLDPTTGTDAGAAGSKLAASEGASAQQAKMLRRSRLRHAARMTASGLIAGLVGAGSAAAFNWRHRGKVSCHVRAVWRRLADRARAVKQTRDAAILAGTTGKGQDSTTPVVPVPAETVNVPGREKPGPASALKRLAGQVVAGRTASRITLGKPTNAKEASVSDSESTVPAFSLSSAADVMLQAASTFDPEQMPEFGVLADDLPIAFATIQEVLRVLAEKGAEQLALEPVVSEEIAQGYQAMGRVVQALENVGPVFRQAHAADLDRYDNPRNGLEAERKWNV</sequence>
<keyword evidence="4" id="KW-1185">Reference proteome</keyword>
<keyword evidence="2" id="KW-0472">Membrane</keyword>
<evidence type="ECO:0000256" key="2">
    <source>
        <dbReference type="SAM" id="Phobius"/>
    </source>
</evidence>
<keyword evidence="2" id="KW-0812">Transmembrane</keyword>
<evidence type="ECO:0000256" key="1">
    <source>
        <dbReference type="SAM" id="MobiDB-lite"/>
    </source>
</evidence>
<dbReference type="EMBL" id="BAABIS010000001">
    <property type="protein sequence ID" value="GAA4869755.1"/>
    <property type="molecule type" value="Genomic_DNA"/>
</dbReference>
<reference evidence="4" key="1">
    <citation type="journal article" date="2019" name="Int. J. Syst. Evol. Microbiol.">
        <title>The Global Catalogue of Microorganisms (GCM) 10K type strain sequencing project: providing services to taxonomists for standard genome sequencing and annotation.</title>
        <authorList>
            <consortium name="The Broad Institute Genomics Platform"/>
            <consortium name="The Broad Institute Genome Sequencing Center for Infectious Disease"/>
            <person name="Wu L."/>
            <person name="Ma J."/>
        </authorList>
    </citation>
    <scope>NUCLEOTIDE SEQUENCE [LARGE SCALE GENOMIC DNA]</scope>
    <source>
        <strain evidence="4">JCM 13006</strain>
    </source>
</reference>
<keyword evidence="2" id="KW-1133">Transmembrane helix</keyword>
<feature type="region of interest" description="Disordered" evidence="1">
    <location>
        <begin position="1"/>
        <end position="25"/>
    </location>
</feature>
<feature type="transmembrane region" description="Helical" evidence="2">
    <location>
        <begin position="301"/>
        <end position="324"/>
    </location>
</feature>
<protein>
    <submittedName>
        <fullName evidence="3">Uncharacterized protein</fullName>
    </submittedName>
</protein>
<gene>
    <name evidence="3" type="ORF">GCM10023235_55620</name>
</gene>
<dbReference type="RefSeq" id="WP_345699613.1">
    <property type="nucleotide sequence ID" value="NZ_BAABIS010000001.1"/>
</dbReference>
<organism evidence="3 4">
    <name type="scientific">Kitasatospora terrestris</name>
    <dbReference type="NCBI Taxonomy" id="258051"/>
    <lineage>
        <taxon>Bacteria</taxon>
        <taxon>Bacillati</taxon>
        <taxon>Actinomycetota</taxon>
        <taxon>Actinomycetes</taxon>
        <taxon>Kitasatosporales</taxon>
        <taxon>Streptomycetaceae</taxon>
        <taxon>Kitasatospora</taxon>
    </lineage>
</organism>